<evidence type="ECO:0000313" key="3">
    <source>
        <dbReference type="EMBL" id="WFE91285.1"/>
    </source>
</evidence>
<dbReference type="SUPFAM" id="SSF52833">
    <property type="entry name" value="Thioredoxin-like"/>
    <property type="match status" value="1"/>
</dbReference>
<accession>A0ABY8F717</accession>
<name>A0ABY8F717_9HYPH</name>
<dbReference type="EMBL" id="CP120863">
    <property type="protein sequence ID" value="WFE91285.1"/>
    <property type="molecule type" value="Genomic_DNA"/>
</dbReference>
<gene>
    <name evidence="3" type="ORF">K1718_07995</name>
</gene>
<dbReference type="PIRSF" id="PIRSF006386">
    <property type="entry name" value="HCCAis_GSTk"/>
    <property type="match status" value="1"/>
</dbReference>
<keyword evidence="4" id="KW-1185">Reference proteome</keyword>
<sequence length="230" mass="25788">MPQTLTFFVTLRSPYSYLAAERIAQIVAKSGVQLDFRPVYPLAIRNPEFFSKANPALLSYLRRDAERVAVMNEIRFSWPNPDPVVQDLDTGEIADHQPYIYRLTRLCAAACRSGEGFECHRRLSALLFSGTPGWHTGDQLAAAMSHAGLDYSMLDQMVRDDPHQLDAELGQNAELQKSLGHWGTPMVHVAGETFFGQDRLDMCVWHMIRQGLLPAGADRALQKEPDSDIS</sequence>
<dbReference type="Pfam" id="PF01323">
    <property type="entry name" value="DSBA"/>
    <property type="match status" value="1"/>
</dbReference>
<dbReference type="Proteomes" id="UP001209803">
    <property type="component" value="Chromosome"/>
</dbReference>
<dbReference type="PANTHER" id="PTHR42943:SF2">
    <property type="entry name" value="GLUTATHIONE S-TRANSFERASE KAPPA 1"/>
    <property type="match status" value="1"/>
</dbReference>
<dbReference type="InterPro" id="IPR001853">
    <property type="entry name" value="DSBA-like_thioredoxin_dom"/>
</dbReference>
<dbReference type="EC" id="5.99.1.4" evidence="1"/>
<protein>
    <recommendedName>
        <fullName evidence="1">2-hydroxychromene-2-carboxylate isomerase</fullName>
        <ecNumber evidence="1">5.99.1.4</ecNumber>
    </recommendedName>
</protein>
<evidence type="ECO:0000313" key="4">
    <source>
        <dbReference type="Proteomes" id="UP001209803"/>
    </source>
</evidence>
<comment type="catalytic activity">
    <reaction evidence="1">
        <text>2-hydroxychromene-2-carboxylate = (3E)-4-(2-hydroxyphenyl)-2-oxobut-3-enoate</text>
        <dbReference type="Rhea" id="RHEA:27401"/>
        <dbReference type="ChEBI" id="CHEBI:59350"/>
        <dbReference type="ChEBI" id="CHEBI:59353"/>
        <dbReference type="EC" id="5.99.1.4"/>
    </reaction>
</comment>
<organism evidence="3 4">
    <name type="scientific">Roseibium porphyridii</name>
    <dbReference type="NCBI Taxonomy" id="2866279"/>
    <lineage>
        <taxon>Bacteria</taxon>
        <taxon>Pseudomonadati</taxon>
        <taxon>Pseudomonadota</taxon>
        <taxon>Alphaproteobacteria</taxon>
        <taxon>Hyphomicrobiales</taxon>
        <taxon>Stappiaceae</taxon>
        <taxon>Roseibium</taxon>
    </lineage>
</organism>
<feature type="domain" description="DSBA-like thioredoxin" evidence="2">
    <location>
        <begin position="4"/>
        <end position="203"/>
    </location>
</feature>
<keyword evidence="1" id="KW-0413">Isomerase</keyword>
<dbReference type="PANTHER" id="PTHR42943">
    <property type="entry name" value="GLUTATHIONE S-TRANSFERASE KAPPA"/>
    <property type="match status" value="1"/>
</dbReference>
<dbReference type="Gene3D" id="3.40.30.10">
    <property type="entry name" value="Glutaredoxin"/>
    <property type="match status" value="1"/>
</dbReference>
<proteinExistence type="inferred from homology"/>
<reference evidence="3 4" key="1">
    <citation type="submission" date="2023-03" db="EMBL/GenBank/DDBJ databases">
        <title>Roseibium porphyridii sp. nov. and Roseibium rhodosorbium sp. nov. isolated from marine algae, Porphyridium cruentum and Rhodosorus marinus, respectively.</title>
        <authorList>
            <person name="Lee M.W."/>
            <person name="Choi B.J."/>
            <person name="Lee J.K."/>
            <person name="Choi D.G."/>
            <person name="Baek J.H."/>
            <person name="Bayburt H."/>
            <person name="Kim J.M."/>
            <person name="Han D.M."/>
            <person name="Kim K.H."/>
            <person name="Jeon C.O."/>
        </authorList>
    </citation>
    <scope>NUCLEOTIDE SEQUENCE [LARGE SCALE GENOMIC DNA]</scope>
    <source>
        <strain evidence="3 4">KMA01</strain>
    </source>
</reference>
<comment type="similarity">
    <text evidence="1">Belongs to the GST superfamily. NadH family.</text>
</comment>
<evidence type="ECO:0000259" key="2">
    <source>
        <dbReference type="Pfam" id="PF01323"/>
    </source>
</evidence>
<dbReference type="RefSeq" id="WP_265683602.1">
    <property type="nucleotide sequence ID" value="NZ_CP120863.1"/>
</dbReference>
<dbReference type="InterPro" id="IPR051924">
    <property type="entry name" value="GST_Kappa/NadH"/>
</dbReference>
<dbReference type="InterPro" id="IPR036249">
    <property type="entry name" value="Thioredoxin-like_sf"/>
</dbReference>
<dbReference type="InterPro" id="IPR014440">
    <property type="entry name" value="HCCAis_GSTk"/>
</dbReference>
<evidence type="ECO:0000256" key="1">
    <source>
        <dbReference type="PIRNR" id="PIRNR006386"/>
    </source>
</evidence>